<name>A0ABV4CTP6_9BACT</name>
<evidence type="ECO:0000313" key="2">
    <source>
        <dbReference type="EMBL" id="MEY8244056.1"/>
    </source>
</evidence>
<dbReference type="Proteomes" id="UP001565200">
    <property type="component" value="Unassembled WGS sequence"/>
</dbReference>
<gene>
    <name evidence="2" type="ORF">AAK873_00315</name>
</gene>
<proteinExistence type="predicted"/>
<evidence type="ECO:0000256" key="1">
    <source>
        <dbReference type="SAM" id="SignalP"/>
    </source>
</evidence>
<sequence>MNQTITAILMCVIAMTAGAQQKAHIMVSYDVKALNWETDTVTGCRMTLLAGPEESKYFNDLSLWSDSMSSTPEGKKELQQIIMAACMTQSPEGSISIDLRKGPVKNVYTYVFCNKNDNSLRLYDKFAGELCYYDEPMDDMQWEICDSTANIIGYECVAARTDYHGRAWTAWFAPELPLPYGPWKFHGLPGLILKAEAESGFEFTATGIEKTDKTMTPMYSHDEYQKVDRKKALAEAEYYNNNKEAIINAKFGGNVQFENNHADRPKYDALRYALEPDYKN</sequence>
<accession>A0ABV4CTP6</accession>
<feature type="signal peptide" evidence="1">
    <location>
        <begin position="1"/>
        <end position="19"/>
    </location>
</feature>
<reference evidence="2 3" key="1">
    <citation type="submission" date="2024-03" db="EMBL/GenBank/DDBJ databases">
        <title>Mouse gut bacterial collection (mGBC) of GemPharmatech.</title>
        <authorList>
            <person name="He Y."/>
            <person name="Dong L."/>
            <person name="Wu D."/>
            <person name="Gao X."/>
            <person name="Lin Z."/>
        </authorList>
    </citation>
    <scope>NUCLEOTIDE SEQUENCE [LARGE SCALE GENOMIC DNA]</scope>
    <source>
        <strain evidence="2 3">54-13</strain>
    </source>
</reference>
<protein>
    <submittedName>
        <fullName evidence="2">GLPGLI family protein</fullName>
    </submittedName>
</protein>
<keyword evidence="3" id="KW-1185">Reference proteome</keyword>
<organism evidence="2 3">
    <name type="scientific">Heminiphilus faecis</name>
    <dbReference type="NCBI Taxonomy" id="2601703"/>
    <lineage>
        <taxon>Bacteria</taxon>
        <taxon>Pseudomonadati</taxon>
        <taxon>Bacteroidota</taxon>
        <taxon>Bacteroidia</taxon>
        <taxon>Bacteroidales</taxon>
        <taxon>Muribaculaceae</taxon>
        <taxon>Heminiphilus</taxon>
    </lineage>
</organism>
<dbReference type="EMBL" id="JBCLPP010000001">
    <property type="protein sequence ID" value="MEY8244056.1"/>
    <property type="molecule type" value="Genomic_DNA"/>
</dbReference>
<dbReference type="NCBIfam" id="TIGR01200">
    <property type="entry name" value="GLPGLI"/>
    <property type="match status" value="1"/>
</dbReference>
<dbReference type="RefSeq" id="WP_121697864.1">
    <property type="nucleotide sequence ID" value="NZ_JBCLPP010000001.1"/>
</dbReference>
<feature type="chain" id="PRO_5045729232" evidence="1">
    <location>
        <begin position="20"/>
        <end position="280"/>
    </location>
</feature>
<comment type="caution">
    <text evidence="2">The sequence shown here is derived from an EMBL/GenBank/DDBJ whole genome shotgun (WGS) entry which is preliminary data.</text>
</comment>
<evidence type="ECO:0000313" key="3">
    <source>
        <dbReference type="Proteomes" id="UP001565200"/>
    </source>
</evidence>
<dbReference type="Pfam" id="PF22252">
    <property type="entry name" value="PNGase_F-II_N"/>
    <property type="match status" value="1"/>
</dbReference>
<keyword evidence="1" id="KW-0732">Signal</keyword>
<dbReference type="InterPro" id="IPR005901">
    <property type="entry name" value="GLPGLI"/>
</dbReference>